<dbReference type="Proteomes" id="UP001499851">
    <property type="component" value="Unassembled WGS sequence"/>
</dbReference>
<dbReference type="Pfam" id="PF13365">
    <property type="entry name" value="Trypsin_2"/>
    <property type="match status" value="1"/>
</dbReference>
<dbReference type="EMBL" id="BAAAQF010000004">
    <property type="protein sequence ID" value="GAA1665454.1"/>
    <property type="molecule type" value="Genomic_DNA"/>
</dbReference>
<keyword evidence="2" id="KW-1185">Reference proteome</keyword>
<dbReference type="SUPFAM" id="SSF48452">
    <property type="entry name" value="TPR-like"/>
    <property type="match status" value="1"/>
</dbReference>
<evidence type="ECO:0000313" key="1">
    <source>
        <dbReference type="EMBL" id="GAA1665454.1"/>
    </source>
</evidence>
<dbReference type="PANTHER" id="PTHR47691">
    <property type="entry name" value="REGULATOR-RELATED"/>
    <property type="match status" value="1"/>
</dbReference>
<gene>
    <name evidence="1" type="ORF">GCM10009830_08780</name>
</gene>
<dbReference type="SUPFAM" id="SSF52540">
    <property type="entry name" value="P-loop containing nucleoside triphosphate hydrolases"/>
    <property type="match status" value="1"/>
</dbReference>
<reference evidence="1 2" key="1">
    <citation type="journal article" date="2019" name="Int. J. Syst. Evol. Microbiol.">
        <title>The Global Catalogue of Microorganisms (GCM) 10K type strain sequencing project: providing services to taxonomists for standard genome sequencing and annotation.</title>
        <authorList>
            <consortium name="The Broad Institute Genomics Platform"/>
            <consortium name="The Broad Institute Genome Sequencing Center for Infectious Disease"/>
            <person name="Wu L."/>
            <person name="Ma J."/>
        </authorList>
    </citation>
    <scope>NUCLEOTIDE SEQUENCE [LARGE SCALE GENOMIC DNA]</scope>
    <source>
        <strain evidence="1 2">JCM 16001</strain>
    </source>
</reference>
<comment type="caution">
    <text evidence="1">The sequence shown here is derived from an EMBL/GenBank/DDBJ whole genome shotgun (WGS) entry which is preliminary data.</text>
</comment>
<dbReference type="Gene3D" id="3.40.50.300">
    <property type="entry name" value="P-loop containing nucleotide triphosphate hydrolases"/>
    <property type="match status" value="1"/>
</dbReference>
<sequence length="877" mass="93778">MGAVGIDDRGLFRFAVRVETGPGDGSGFLGSGFVAAPGLILTCAHVVASAGERRLRIVSELPQVNAATAHVIARIPEGPGPDGLWDRPDLALIELRDDRGRRIGGHPCPRLDLTAAPPPGPARRRAIIAARPNPGNTRSVPRLRGVDFTWESLDDQGFWWLADGHALQGMSGSMLIDPERRAICGVVNNSRGLGAPTGALATPLSELAALGVRLDAVTGFNGASEWDAAFDRRPDSIWRDHWNPGLSGRHFVGREQELADLLAAVEAADGVAVIQSIGGFGGVGKTALAVAFANRFGDRFDGRVFHDFESYRGPVADTGADALGSVLTGIGAATPNEVELLDARARSDRWHAAAADRRLLMVWDNVDDSAQLDGLLVRGSGCVTIVTTRDRLDIADAGDLRLDVLDEGEAIAMFTGLAGGGHPPALVAELVRRDLCVPVLIATHAREIAGGDAALDEIIADLPEPDPSRRQSDPHNQRDLFDRLEGSYRRLDPSERRAFRAFGAHPGALATLGSLAAAMDCDLREAERRMHGLVNAGLAVRDLTRTSRERALRCYRAHDLLRVYGAHVAGAEGDLEAFRLALAQHYLDRLGTGFEEHPDWFEAEVETIEHLSTGGATVEYAHLARFLGYRALRYCAYDAAETGFTQAERIDRARGDQGRTGHSLWGLGEVARLRGELEPAAARYRAALECSEAAGDPGGVGNARRGLAEVVQLRGDAELAERHYTAAMEAYREGGYAHRMIYVERGLGRVAILRGEHRLAAERFMSALAASESEGDSYGIAFALLGIGDAALAAGDEDEAASRFEESKALFDTGGDPVGAANAVQGLGKAALAAGDTALARTRFEEAERVYLEHDAARSLTELKADLVRLEAAELSL</sequence>
<organism evidence="1 2">
    <name type="scientific">Glycomyces endophyticus</name>
    <dbReference type="NCBI Taxonomy" id="480996"/>
    <lineage>
        <taxon>Bacteria</taxon>
        <taxon>Bacillati</taxon>
        <taxon>Actinomycetota</taxon>
        <taxon>Actinomycetes</taxon>
        <taxon>Glycomycetales</taxon>
        <taxon>Glycomycetaceae</taxon>
        <taxon>Glycomyces</taxon>
    </lineage>
</organism>
<dbReference type="Gene3D" id="1.25.40.10">
    <property type="entry name" value="Tetratricopeptide repeat domain"/>
    <property type="match status" value="2"/>
</dbReference>
<proteinExistence type="predicted"/>
<dbReference type="PANTHER" id="PTHR47691:SF3">
    <property type="entry name" value="HTH-TYPE TRANSCRIPTIONAL REGULATOR RV0890C-RELATED"/>
    <property type="match status" value="1"/>
</dbReference>
<accession>A0ABN2G528</accession>
<dbReference type="Gene3D" id="2.40.10.10">
    <property type="entry name" value="Trypsin-like serine proteases"/>
    <property type="match status" value="1"/>
</dbReference>
<dbReference type="InterPro" id="IPR027417">
    <property type="entry name" value="P-loop_NTPase"/>
</dbReference>
<dbReference type="InterPro" id="IPR043504">
    <property type="entry name" value="Peptidase_S1_PA_chymotrypsin"/>
</dbReference>
<dbReference type="SUPFAM" id="SSF50494">
    <property type="entry name" value="Trypsin-like serine proteases"/>
    <property type="match status" value="1"/>
</dbReference>
<evidence type="ECO:0008006" key="3">
    <source>
        <dbReference type="Google" id="ProtNLM"/>
    </source>
</evidence>
<evidence type="ECO:0000313" key="2">
    <source>
        <dbReference type="Proteomes" id="UP001499851"/>
    </source>
</evidence>
<dbReference type="InterPro" id="IPR011990">
    <property type="entry name" value="TPR-like_helical_dom_sf"/>
</dbReference>
<protein>
    <recommendedName>
        <fullName evidence="3">Tetratricopeptide repeat protein</fullName>
    </recommendedName>
</protein>
<dbReference type="InterPro" id="IPR009003">
    <property type="entry name" value="Peptidase_S1_PA"/>
</dbReference>
<name>A0ABN2G528_9ACTN</name>